<dbReference type="InterPro" id="IPR003593">
    <property type="entry name" value="AAA+_ATPase"/>
</dbReference>
<keyword evidence="10" id="KW-0472">Membrane</keyword>
<keyword evidence="5" id="KW-0410">Iron transport</keyword>
<keyword evidence="3" id="KW-0813">Transport</keyword>
<dbReference type="InterPro" id="IPR003439">
    <property type="entry name" value="ABC_transporter-like_ATP-bd"/>
</dbReference>
<organism evidence="12 13">
    <name type="scientific">Acinetobacter baumannii (strain ATCC 19606 / DSM 30007 / JCM 6841 / CCUG 19606 / CIP 70.34 / NBRC 109757 / NCIMB 12457 / NCTC 12156 / 81)</name>
    <dbReference type="NCBI Taxonomy" id="575584"/>
    <lineage>
        <taxon>Bacteria</taxon>
        <taxon>Pseudomonadati</taxon>
        <taxon>Pseudomonadota</taxon>
        <taxon>Gammaproteobacteria</taxon>
        <taxon>Moraxellales</taxon>
        <taxon>Moraxellaceae</taxon>
        <taxon>Acinetobacter</taxon>
        <taxon>Acinetobacter calcoaceticus/baumannii complex</taxon>
    </lineage>
</organism>
<dbReference type="GO" id="GO:0005886">
    <property type="term" value="C:plasma membrane"/>
    <property type="evidence" value="ECO:0007669"/>
    <property type="project" value="UniProtKB-SubCell"/>
</dbReference>
<dbReference type="GO" id="GO:0016887">
    <property type="term" value="F:ATP hydrolysis activity"/>
    <property type="evidence" value="ECO:0007669"/>
    <property type="project" value="InterPro"/>
</dbReference>
<dbReference type="BioCyc" id="ABAU575584-HMP:GM69-2330-MONOMER"/>
<dbReference type="Gene3D" id="3.40.50.300">
    <property type="entry name" value="P-loop containing nucleotide triphosphate hydrolases"/>
    <property type="match status" value="1"/>
</dbReference>
<feature type="domain" description="ABC transporter" evidence="11">
    <location>
        <begin position="18"/>
        <end position="252"/>
    </location>
</feature>
<evidence type="ECO:0000256" key="6">
    <source>
        <dbReference type="ARBA" id="ARBA00022741"/>
    </source>
</evidence>
<dbReference type="GO" id="GO:0005524">
    <property type="term" value="F:ATP binding"/>
    <property type="evidence" value="ECO:0007669"/>
    <property type="project" value="UniProtKB-KW"/>
</dbReference>
<dbReference type="SMART" id="SM00382">
    <property type="entry name" value="AAA"/>
    <property type="match status" value="1"/>
</dbReference>
<evidence type="ECO:0000256" key="7">
    <source>
        <dbReference type="ARBA" id="ARBA00022840"/>
    </source>
</evidence>
<evidence type="ECO:0000313" key="13">
    <source>
        <dbReference type="Proteomes" id="UP000005740"/>
    </source>
</evidence>
<evidence type="ECO:0000259" key="11">
    <source>
        <dbReference type="PROSITE" id="PS50893"/>
    </source>
</evidence>
<reference evidence="13" key="1">
    <citation type="journal article" date="2012" name="PLoS ONE">
        <title>The success of Acinetobacter species; genetic, metabolic and virulence attributes.</title>
        <authorList>
            <person name="Peleg A.Y."/>
            <person name="de Breij A."/>
            <person name="Adams M.D."/>
            <person name="Cerqueira G.M."/>
            <person name="Mocali S."/>
            <person name="Galardini M."/>
            <person name="Nibbering P.H."/>
            <person name="Earl A.M."/>
            <person name="Ward D.V."/>
            <person name="Paterson D.L."/>
            <person name="Seifert H."/>
            <person name="Dijkshoorn L."/>
        </authorList>
    </citation>
    <scope>NUCLEOTIDE SEQUENCE [LARGE SCALE GENOMIC DNA]</scope>
    <source>
        <strain evidence="13">ATCC 19606 / DSM 30007 / JCM 6841 / CCUG 19606 / CIP 70.34 / NBRC 109757 / NCIMB 12457 / NCTC 12156 / 81</strain>
    </source>
</reference>
<dbReference type="InterPro" id="IPR027417">
    <property type="entry name" value="P-loop_NTPase"/>
</dbReference>
<dbReference type="FunFam" id="3.40.50.300:FF:000134">
    <property type="entry name" value="Iron-enterobactin ABC transporter ATP-binding protein"/>
    <property type="match status" value="1"/>
</dbReference>
<proteinExistence type="inferred from homology"/>
<evidence type="ECO:0000256" key="1">
    <source>
        <dbReference type="ARBA" id="ARBA00004202"/>
    </source>
</evidence>
<dbReference type="InterPro" id="IPR017871">
    <property type="entry name" value="ABC_transporter-like_CS"/>
</dbReference>
<name>D0CC19_ACIB2</name>
<comment type="similarity">
    <text evidence="2">Belongs to the ABC transporter superfamily.</text>
</comment>
<keyword evidence="8" id="KW-0408">Iron</keyword>
<dbReference type="PROSITE" id="PS50893">
    <property type="entry name" value="ABC_TRANSPORTER_2"/>
    <property type="match status" value="1"/>
</dbReference>
<evidence type="ECO:0000256" key="2">
    <source>
        <dbReference type="ARBA" id="ARBA00005417"/>
    </source>
</evidence>
<dbReference type="CDD" id="cd03214">
    <property type="entry name" value="ABC_Iron-Siderophores_B12_Hemin"/>
    <property type="match status" value="1"/>
</dbReference>
<comment type="subcellular location">
    <subcellularLocation>
        <location evidence="1">Cell membrane</location>
        <topology evidence="1">Peripheral membrane protein</topology>
    </subcellularLocation>
</comment>
<dbReference type="Pfam" id="PF00005">
    <property type="entry name" value="ABC_tran"/>
    <property type="match status" value="1"/>
</dbReference>
<dbReference type="InterPro" id="IPR051535">
    <property type="entry name" value="Siderophore_ABC-ATPase"/>
</dbReference>
<keyword evidence="9" id="KW-0406">Ion transport</keyword>
<evidence type="ECO:0000256" key="3">
    <source>
        <dbReference type="ARBA" id="ARBA00022448"/>
    </source>
</evidence>
<dbReference type="EMBL" id="GG704575">
    <property type="protein sequence ID" value="EEX03257.1"/>
    <property type="molecule type" value="Genomic_DNA"/>
</dbReference>
<evidence type="ECO:0000256" key="5">
    <source>
        <dbReference type="ARBA" id="ARBA00022496"/>
    </source>
</evidence>
<evidence type="ECO:0000256" key="8">
    <source>
        <dbReference type="ARBA" id="ARBA00023004"/>
    </source>
</evidence>
<keyword evidence="6" id="KW-0547">Nucleotide-binding</keyword>
<dbReference type="PANTHER" id="PTHR42771:SF3">
    <property type="entry name" value="PETROBACTIN IMPORT ATP-BINDING PROTEIN YCLP"/>
    <property type="match status" value="1"/>
</dbReference>
<accession>D0CC19</accession>
<dbReference type="PROSITE" id="PS00211">
    <property type="entry name" value="ABC_TRANSPORTER_1"/>
    <property type="match status" value="1"/>
</dbReference>
<dbReference type="AlphaFoldDB" id="D0CC19"/>
<evidence type="ECO:0000256" key="10">
    <source>
        <dbReference type="ARBA" id="ARBA00023136"/>
    </source>
</evidence>
<evidence type="ECO:0000256" key="9">
    <source>
        <dbReference type="ARBA" id="ARBA00023065"/>
    </source>
</evidence>
<keyword evidence="4" id="KW-1003">Cell membrane</keyword>
<dbReference type="PANTHER" id="PTHR42771">
    <property type="entry name" value="IRON(3+)-HYDROXAMATE IMPORT ATP-BINDING PROTEIN FHUC"/>
    <property type="match status" value="1"/>
</dbReference>
<evidence type="ECO:0000256" key="4">
    <source>
        <dbReference type="ARBA" id="ARBA00022475"/>
    </source>
</evidence>
<keyword evidence="7 12" id="KW-0067">ATP-binding</keyword>
<evidence type="ECO:0000313" key="12">
    <source>
        <dbReference type="EMBL" id="EEX03257.1"/>
    </source>
</evidence>
<dbReference type="Proteomes" id="UP000005740">
    <property type="component" value="Unassembled WGS sequence"/>
</dbReference>
<sequence length="272" mass="30690">MWHLFPCADGSYPRCCMIHVKNINKSYGNKPILTDVNVEFPTGQVTSLIGPNGAGKSTLLMMMARLIEPDKGEIFLNHQNIADIKTAVYAKHVATLRQAPGFNLRLTVEELVSFGRFPYSRGVLTEQDRQVVDEAIEFLSLEPLRKSYIDEISGGQRQMAFLAMTIAQQTDVLLLDEPLNNLDMKHAVQIMRALRRLCDEQGRTVILVIHDINFATNYSDHIVALKNGKLHFSGLTEQVITEARLNDLYELDFEITYSERGCMCNYFNSSGA</sequence>
<gene>
    <name evidence="12" type="ORF">HMPREF0010_02299</name>
</gene>
<dbReference type="SUPFAM" id="SSF52540">
    <property type="entry name" value="P-loop containing nucleoside triphosphate hydrolases"/>
    <property type="match status" value="1"/>
</dbReference>
<protein>
    <submittedName>
        <fullName evidence="12">Putative ferrichrome ABC transporter, ATP-binding protein FhuC</fullName>
    </submittedName>
</protein>
<dbReference type="GO" id="GO:0006826">
    <property type="term" value="P:iron ion transport"/>
    <property type="evidence" value="ECO:0007669"/>
    <property type="project" value="UniProtKB-KW"/>
</dbReference>